<keyword evidence="2" id="KW-0863">Zinc-finger</keyword>
<feature type="region of interest" description="Disordered" evidence="6">
    <location>
        <begin position="1435"/>
        <end position="1477"/>
    </location>
</feature>
<feature type="domain" description="UBR-type" evidence="7">
    <location>
        <begin position="60"/>
        <end position="137"/>
    </location>
</feature>
<proteinExistence type="predicted"/>
<evidence type="ECO:0000256" key="5">
    <source>
        <dbReference type="SAM" id="Coils"/>
    </source>
</evidence>
<dbReference type="Gene3D" id="2.10.110.30">
    <property type="match status" value="1"/>
</dbReference>
<organism evidence="8 9">
    <name type="scientific">Tritrichomonas musculus</name>
    <dbReference type="NCBI Taxonomy" id="1915356"/>
    <lineage>
        <taxon>Eukaryota</taxon>
        <taxon>Metamonada</taxon>
        <taxon>Parabasalia</taxon>
        <taxon>Tritrichomonadida</taxon>
        <taxon>Tritrichomonadidae</taxon>
        <taxon>Tritrichomonas</taxon>
    </lineage>
</organism>
<name>A0ABR2JT37_9EUKA</name>
<feature type="compositionally biased region" description="Low complexity" evidence="6">
    <location>
        <begin position="1447"/>
        <end position="1471"/>
    </location>
</feature>
<keyword evidence="9" id="KW-1185">Reference proteome</keyword>
<keyword evidence="1" id="KW-0479">Metal-binding</keyword>
<dbReference type="CDD" id="cd19670">
    <property type="entry name" value="UBR-box_UBR1_2_3"/>
    <property type="match status" value="1"/>
</dbReference>
<dbReference type="PANTHER" id="PTHR22929">
    <property type="entry name" value="RNA POLYMERASE III TRANSCRIPTION INITIATION FACTOR B"/>
    <property type="match status" value="1"/>
</dbReference>
<evidence type="ECO:0000256" key="6">
    <source>
        <dbReference type="SAM" id="MobiDB-lite"/>
    </source>
</evidence>
<evidence type="ECO:0000256" key="1">
    <source>
        <dbReference type="ARBA" id="ARBA00022723"/>
    </source>
</evidence>
<feature type="zinc finger region" description="UBR-type" evidence="4">
    <location>
        <begin position="60"/>
        <end position="137"/>
    </location>
</feature>
<dbReference type="PANTHER" id="PTHR22929:SF0">
    <property type="entry name" value="TRANSCRIPTION FACTOR TFIIIB COMPONENT B'' HOMOLOG"/>
    <property type="match status" value="1"/>
</dbReference>
<feature type="region of interest" description="Disordered" evidence="6">
    <location>
        <begin position="1074"/>
        <end position="1107"/>
    </location>
</feature>
<feature type="compositionally biased region" description="Low complexity" evidence="6">
    <location>
        <begin position="852"/>
        <end position="1029"/>
    </location>
</feature>
<dbReference type="InterPro" id="IPR003126">
    <property type="entry name" value="Znf_UBR"/>
</dbReference>
<dbReference type="Proteomes" id="UP001470230">
    <property type="component" value="Unassembled WGS sequence"/>
</dbReference>
<sequence>MSDEESEIEILTDEMMHGLEIDLITGLDNCENIIKGNDEKNKDLKFHEYLDKIQENVKRCSCYTSWSGVKTLAVKCRTCSQEAEKSDDSKGLLCLSCFLNGNHEGHDVQIVYSTYGNCCCGDSLYYKPEGFCSKHSIPDEHPELTQFDRRQRITMISATKALLKHLLYYSNYETITSNLILKWIQRLIFIGDAARRCVAIAWIQTINLFDLYQNCIHLNHEQSNLLLLIIGSLINDAAFRTYFTKSLLSNLDHYVWLNSRFTLMDLNKLKLIMNHDSNSPDDDIPLAQAVQLFTFSCLSMSKNLTSQLIRTNQINWLNISSKSLVIIHHYLFSLKDKLRSYGFLDSVQKPMLLLIDVGLKEISKANENENEGNLDPSANLNFIDQFSAFCRKSEMTFPITRQVFGDKMNDPTKLQTIVFEFYFNLFTIIQTIKNENILSDTPIFLLDDFFRNDLNSDKVDKDVPGSIFEHSVLQKGVIFSQVYPLHLLAYVCCDLTKPNSIQELSEKVYNNDVDLFLKNWILLPLRYLAACDLNQFDFFIRNDTETINVINSLRYKNNIGNNFIIIFSLIQQILFLYKDKEEILEIICHTYGLFLTSKIQPNPQSEPDNNESKLMEKQIHGRLFAFLHFICSLIFDNLCFKRDFFNMRRYATMTHLKFRMSGLNASQIDEIWPNHPMSDVKFIEDLPSFTTQITGGYSGTIYKLRNDVKWHPILPFLDTGLILQAIQDFCNKNPSSLIPFPEIPGEIELDKERTAILFQPLLYAFEYFILSTYTNFQELLQLTLNLLVITKKSLQNYDEKVNNEEKQQIVAENLLDLVNQLKGVSFNQFLNLKISLMSSKLGNSTENKGKQEQNQVNQTETSNNNNNNENQTETNNNNNNNNETQTETSNNNNNNETQTETSNNNNNNETQTETSNNNNNNETQTETSNNNNNNETQTETNNNNNNENQTENNNNNNNNNETQTETNNNNHNNNENQTETSNNNNNNETQTETNNNSHNNNNENQTESNNNNNNENQTQNNNNNENSTNDNDDNDNIEKEDVKVPEMKSIIDFILELDELGQSVLKELEIAIPTKSSDDNDNDKNDTEKEEESISLSSAPSSTKSNKANLLKQQILQNFKNQQKSFSDAHDVKCDQNSSNLECCVCGCSSQQDSTNVDDYLFYPCLSYKTIVPKVVETKQIMKTVSLRICMHPIHTKCVDIEVNNEEANSSDDLLKKLVHFQCPSDRCPRNCLLPIVTTEFAPIPKSNPLYQLLTCFVQSAYGLETFVVDIVRSFCAEIELLEIRARDNPTCLDSLATQTTIHLVYLAIWHTRSSEADYILEHDDDSITPLMKYILILISLGPRKEVNPHDIVHAIASEMTEMTKIIRLVVFLRCCAIFDYIARNDRKFLEEKVQQFTTTHQRNQSKHHHKRINKKVVQVQHIGKCITTQNEVNNNIEDEDDDENILKSSSSSILSSSNEQFYDNSNTNNNDSEDDDTIDSNASIDWDVVLSPEFLFYFYNIGFSSDVSKIIKENYMILFPLFDFGPLPNNFLQFMNDPFETNININLSNTIEGEIAICLFSHKYVTLPNSVNHKKTQGAFPPVSEFLKTTLKKTFSVFLVLNGPQASSVLICDLKTNKIIRIKGFYVDQFDEEDPGLKRGHILTLSQSKKKETIENILSGNWTNYRTW</sequence>
<dbReference type="PROSITE" id="PS51157">
    <property type="entry name" value="ZF_UBR"/>
    <property type="match status" value="1"/>
</dbReference>
<evidence type="ECO:0000313" key="8">
    <source>
        <dbReference type="EMBL" id="KAK8881963.1"/>
    </source>
</evidence>
<keyword evidence="3" id="KW-0862">Zinc</keyword>
<evidence type="ECO:0000256" key="2">
    <source>
        <dbReference type="ARBA" id="ARBA00022771"/>
    </source>
</evidence>
<comment type="caution">
    <text evidence="8">The sequence shown here is derived from an EMBL/GenBank/DDBJ whole genome shotgun (WGS) entry which is preliminary data.</text>
</comment>
<gene>
    <name evidence="8" type="ORF">M9Y10_044601</name>
</gene>
<keyword evidence="5" id="KW-0175">Coiled coil</keyword>
<evidence type="ECO:0000256" key="4">
    <source>
        <dbReference type="PROSITE-ProRule" id="PRU00508"/>
    </source>
</evidence>
<feature type="compositionally biased region" description="Basic and acidic residues" evidence="6">
    <location>
        <begin position="1076"/>
        <end position="1087"/>
    </location>
</feature>
<reference evidence="8 9" key="1">
    <citation type="submission" date="2024-04" db="EMBL/GenBank/DDBJ databases">
        <title>Tritrichomonas musculus Genome.</title>
        <authorList>
            <person name="Alves-Ferreira E."/>
            <person name="Grigg M."/>
            <person name="Lorenzi H."/>
            <person name="Galac M."/>
        </authorList>
    </citation>
    <scope>NUCLEOTIDE SEQUENCE [LARGE SCALE GENOMIC DNA]</scope>
    <source>
        <strain evidence="8 9">EAF2021</strain>
    </source>
</reference>
<evidence type="ECO:0000259" key="7">
    <source>
        <dbReference type="PROSITE" id="PS51157"/>
    </source>
</evidence>
<feature type="coiled-coil region" evidence="5">
    <location>
        <begin position="787"/>
        <end position="814"/>
    </location>
</feature>
<evidence type="ECO:0000256" key="3">
    <source>
        <dbReference type="ARBA" id="ARBA00022833"/>
    </source>
</evidence>
<evidence type="ECO:0000313" key="9">
    <source>
        <dbReference type="Proteomes" id="UP001470230"/>
    </source>
</evidence>
<dbReference type="EMBL" id="JAPFFF010000009">
    <property type="protein sequence ID" value="KAK8881963.1"/>
    <property type="molecule type" value="Genomic_DNA"/>
</dbReference>
<protein>
    <recommendedName>
        <fullName evidence="7">UBR-type domain-containing protein</fullName>
    </recommendedName>
</protein>
<feature type="region of interest" description="Disordered" evidence="6">
    <location>
        <begin position="843"/>
        <end position="1041"/>
    </location>
</feature>
<accession>A0ABR2JT37</accession>
<dbReference type="Pfam" id="PF02207">
    <property type="entry name" value="zf-UBR"/>
    <property type="match status" value="1"/>
</dbReference>
<feature type="compositionally biased region" description="Low complexity" evidence="6">
    <location>
        <begin position="1094"/>
        <end position="1105"/>
    </location>
</feature>